<keyword evidence="2" id="KW-1185">Reference proteome</keyword>
<dbReference type="Proteomes" id="UP001165960">
    <property type="component" value="Unassembled WGS sequence"/>
</dbReference>
<dbReference type="EMBL" id="QTSX02000799">
    <property type="protein sequence ID" value="KAJ9084859.1"/>
    <property type="molecule type" value="Genomic_DNA"/>
</dbReference>
<gene>
    <name evidence="1" type="ORF">DSO57_1019637</name>
</gene>
<accession>A0ACC2UD79</accession>
<protein>
    <submittedName>
        <fullName evidence="1">Uncharacterized protein</fullName>
    </submittedName>
</protein>
<evidence type="ECO:0000313" key="1">
    <source>
        <dbReference type="EMBL" id="KAJ9084859.1"/>
    </source>
</evidence>
<sequence length="215" mass="23730">MSLSESVYLKDTLESLFELADSSIYNDVQLRLRKSTNFKRKPVELPTGYKTRAFLPSSADNASGSFSINVKYLNSNMVTAISKVTLQSTILEVKGQISKVLSILPEHQRLVLKGRALPDNKTLQELNIDSGVVIHLLKKTPPSAPAENESSPVARAALITPSAKKKLSPSAQKLVAQDAFWDGVQCHLTEAYKADVTEEDIEALISKWRDVSILY</sequence>
<reference evidence="1" key="1">
    <citation type="submission" date="2022-04" db="EMBL/GenBank/DDBJ databases">
        <title>Genome of the entomopathogenic fungus Entomophthora muscae.</title>
        <authorList>
            <person name="Elya C."/>
            <person name="Lovett B.R."/>
            <person name="Lee E."/>
            <person name="Macias A.M."/>
            <person name="Hajek A.E."/>
            <person name="De Bivort B.L."/>
            <person name="Kasson M.T."/>
            <person name="De Fine Licht H.H."/>
            <person name="Stajich J.E."/>
        </authorList>
    </citation>
    <scope>NUCLEOTIDE SEQUENCE</scope>
    <source>
        <strain evidence="1">Berkeley</strain>
    </source>
</reference>
<evidence type="ECO:0000313" key="2">
    <source>
        <dbReference type="Proteomes" id="UP001165960"/>
    </source>
</evidence>
<proteinExistence type="predicted"/>
<comment type="caution">
    <text evidence="1">The sequence shown here is derived from an EMBL/GenBank/DDBJ whole genome shotgun (WGS) entry which is preliminary data.</text>
</comment>
<name>A0ACC2UD79_9FUNG</name>
<organism evidence="1 2">
    <name type="scientific">Entomophthora muscae</name>
    <dbReference type="NCBI Taxonomy" id="34485"/>
    <lineage>
        <taxon>Eukaryota</taxon>
        <taxon>Fungi</taxon>
        <taxon>Fungi incertae sedis</taxon>
        <taxon>Zoopagomycota</taxon>
        <taxon>Entomophthoromycotina</taxon>
        <taxon>Entomophthoromycetes</taxon>
        <taxon>Entomophthorales</taxon>
        <taxon>Entomophthoraceae</taxon>
        <taxon>Entomophthora</taxon>
    </lineage>
</organism>